<feature type="compositionally biased region" description="Basic and acidic residues" evidence="7">
    <location>
        <begin position="264"/>
        <end position="285"/>
    </location>
</feature>
<dbReference type="GO" id="GO:0005634">
    <property type="term" value="C:nucleus"/>
    <property type="evidence" value="ECO:0007669"/>
    <property type="project" value="UniProtKB-SubCell"/>
</dbReference>
<comment type="subcellular location">
    <subcellularLocation>
        <location evidence="1">Nucleus</location>
    </subcellularLocation>
</comment>
<dbReference type="PANTHER" id="PTHR31072">
    <property type="entry name" value="TRANSCRIPTION FACTOR TCP4-RELATED"/>
    <property type="match status" value="1"/>
</dbReference>
<dbReference type="AlphaFoldDB" id="A0A103Y4Y6"/>
<gene>
    <name evidence="10" type="ORF">Ccrd_019117</name>
</gene>
<dbReference type="OMA" id="HNANNIA"/>
<evidence type="ECO:0000256" key="2">
    <source>
        <dbReference type="ARBA" id="ARBA00022473"/>
    </source>
</evidence>
<dbReference type="GO" id="GO:0003700">
    <property type="term" value="F:DNA-binding transcription factor activity"/>
    <property type="evidence" value="ECO:0007669"/>
    <property type="project" value="InterPro"/>
</dbReference>
<feature type="domain" description="R" evidence="9">
    <location>
        <begin position="266"/>
        <end position="283"/>
    </location>
</feature>
<feature type="compositionally biased region" description="Basic residues" evidence="7">
    <location>
        <begin position="120"/>
        <end position="133"/>
    </location>
</feature>
<dbReference type="EMBL" id="LEKV01002649">
    <property type="protein sequence ID" value="KVI02603.1"/>
    <property type="molecule type" value="Genomic_DNA"/>
</dbReference>
<dbReference type="InterPro" id="IPR017887">
    <property type="entry name" value="TF_TCP_subgr"/>
</dbReference>
<feature type="region of interest" description="Disordered" evidence="7">
    <location>
        <begin position="112"/>
        <end position="138"/>
    </location>
</feature>
<dbReference type="PANTHER" id="PTHR31072:SF148">
    <property type="entry name" value="TRANSCRIPTION FACTOR, TCP-RELATED"/>
    <property type="match status" value="1"/>
</dbReference>
<comment type="caution">
    <text evidence="10">The sequence shown here is derived from an EMBL/GenBank/DDBJ whole genome shotgun (WGS) entry which is preliminary data.</text>
</comment>
<keyword evidence="4" id="KW-0238">DNA-binding</keyword>
<dbReference type="PROSITE" id="PS51369">
    <property type="entry name" value="TCP"/>
    <property type="match status" value="1"/>
</dbReference>
<keyword evidence="2" id="KW-0217">Developmental protein</keyword>
<dbReference type="GO" id="GO:0043565">
    <property type="term" value="F:sequence-specific DNA binding"/>
    <property type="evidence" value="ECO:0007669"/>
    <property type="project" value="TreeGrafter"/>
</dbReference>
<evidence type="ECO:0000259" key="8">
    <source>
        <dbReference type="PROSITE" id="PS51369"/>
    </source>
</evidence>
<keyword evidence="11" id="KW-1185">Reference proteome</keyword>
<dbReference type="PROSITE" id="PS51370">
    <property type="entry name" value="R"/>
    <property type="match status" value="1"/>
</dbReference>
<feature type="compositionally biased region" description="Basic residues" evidence="7">
    <location>
        <begin position="244"/>
        <end position="258"/>
    </location>
</feature>
<dbReference type="STRING" id="59895.A0A103Y4Y6"/>
<name>A0A103Y4Y6_CYNCS</name>
<evidence type="ECO:0000256" key="3">
    <source>
        <dbReference type="ARBA" id="ARBA00023015"/>
    </source>
</evidence>
<proteinExistence type="predicted"/>
<reference evidence="10 11" key="1">
    <citation type="journal article" date="2016" name="Sci. Rep.">
        <title>The genome sequence of the outbreeding globe artichoke constructed de novo incorporating a phase-aware low-pass sequencing strategy of F1 progeny.</title>
        <authorList>
            <person name="Scaglione D."/>
            <person name="Reyes-Chin-Wo S."/>
            <person name="Acquadro A."/>
            <person name="Froenicke L."/>
            <person name="Portis E."/>
            <person name="Beitel C."/>
            <person name="Tirone M."/>
            <person name="Mauro R."/>
            <person name="Lo Monaco A."/>
            <person name="Mauromicale G."/>
            <person name="Faccioli P."/>
            <person name="Cattivelli L."/>
            <person name="Rieseberg L."/>
            <person name="Michelmore R."/>
            <person name="Lanteri S."/>
        </authorList>
    </citation>
    <scope>NUCLEOTIDE SEQUENCE [LARGE SCALE GENOMIC DNA]</scope>
    <source>
        <strain evidence="10">2C</strain>
    </source>
</reference>
<evidence type="ECO:0000256" key="4">
    <source>
        <dbReference type="ARBA" id="ARBA00023125"/>
    </source>
</evidence>
<organism evidence="10 11">
    <name type="scientific">Cynara cardunculus var. scolymus</name>
    <name type="common">Globe artichoke</name>
    <name type="synonym">Cynara scolymus</name>
    <dbReference type="NCBI Taxonomy" id="59895"/>
    <lineage>
        <taxon>Eukaryota</taxon>
        <taxon>Viridiplantae</taxon>
        <taxon>Streptophyta</taxon>
        <taxon>Embryophyta</taxon>
        <taxon>Tracheophyta</taxon>
        <taxon>Spermatophyta</taxon>
        <taxon>Magnoliopsida</taxon>
        <taxon>eudicotyledons</taxon>
        <taxon>Gunneridae</taxon>
        <taxon>Pentapetalae</taxon>
        <taxon>asterids</taxon>
        <taxon>campanulids</taxon>
        <taxon>Asterales</taxon>
        <taxon>Asteraceae</taxon>
        <taxon>Carduoideae</taxon>
        <taxon>Cardueae</taxon>
        <taxon>Carduinae</taxon>
        <taxon>Cynara</taxon>
    </lineage>
</organism>
<keyword evidence="6" id="KW-0539">Nucleus</keyword>
<dbReference type="InterPro" id="IPR017888">
    <property type="entry name" value="CYC/TB1_R_domain"/>
</dbReference>
<feature type="region of interest" description="Disordered" evidence="7">
    <location>
        <begin position="231"/>
        <end position="299"/>
    </location>
</feature>
<evidence type="ECO:0000256" key="5">
    <source>
        <dbReference type="ARBA" id="ARBA00023163"/>
    </source>
</evidence>
<evidence type="ECO:0000313" key="11">
    <source>
        <dbReference type="Proteomes" id="UP000243975"/>
    </source>
</evidence>
<dbReference type="Pfam" id="PF03634">
    <property type="entry name" value="TCP"/>
    <property type="match status" value="1"/>
</dbReference>
<evidence type="ECO:0000256" key="1">
    <source>
        <dbReference type="ARBA" id="ARBA00004123"/>
    </source>
</evidence>
<dbReference type="InterPro" id="IPR005333">
    <property type="entry name" value="Transcription_factor_TCP"/>
</dbReference>
<dbReference type="Gramene" id="KVI02603">
    <property type="protein sequence ID" value="KVI02603"/>
    <property type="gene ID" value="Ccrd_019117"/>
</dbReference>
<evidence type="ECO:0000256" key="7">
    <source>
        <dbReference type="SAM" id="MobiDB-lite"/>
    </source>
</evidence>
<dbReference type="Proteomes" id="UP000243975">
    <property type="component" value="Unassembled WGS sequence"/>
</dbReference>
<protein>
    <submittedName>
        <fullName evidence="10">CYC/TB1, R domain-containing protein</fullName>
    </submittedName>
</protein>
<keyword evidence="3" id="KW-0805">Transcription regulation</keyword>
<evidence type="ECO:0000256" key="6">
    <source>
        <dbReference type="ARBA" id="ARBA00023242"/>
    </source>
</evidence>
<evidence type="ECO:0000259" key="9">
    <source>
        <dbReference type="PROSITE" id="PS51370"/>
    </source>
</evidence>
<feature type="domain" description="TCP" evidence="8">
    <location>
        <begin position="127"/>
        <end position="185"/>
    </location>
</feature>
<sequence>MDVDLILLGRSEKDREMGAEGWRIEEVAVLVVAVDEFSKRSDGRWKEKRRAIVGDERWRTNMFKRCIPPPTAMYSTHGIRASLQSAIGRCSNNNGKFVAKDGDGDINDGFNIQVEPKSSSTRRRASKKDRHSKINTARGLRDRRMRLSIDVAKKFFKLQDMLGFDKASKTVEWLLMKSKSVIQELLPQKLNLRSSFMAVSNSASSTPNCEVLSGNTDNQCMVTGDDQATPKFQEKSSYSSNCKEKKKSTGRGVRKSAHLLHSPLAKETRERARARARKRTVEKSNKIGSGGDDQSSKSRPCLDQVIDQYLHLIGPSPIDQPEQQISHLQFKQGISVDNSSLMTANWSPSFLFNNQHAGAPPHEESVS</sequence>
<dbReference type="GO" id="GO:2000032">
    <property type="term" value="P:regulation of secondary shoot formation"/>
    <property type="evidence" value="ECO:0007669"/>
    <property type="project" value="TreeGrafter"/>
</dbReference>
<accession>A0A103Y4Y6</accession>
<keyword evidence="5" id="KW-0804">Transcription</keyword>
<evidence type="ECO:0000313" key="10">
    <source>
        <dbReference type="EMBL" id="KVI02603.1"/>
    </source>
</evidence>